<dbReference type="GeneID" id="17254642"/>
<dbReference type="AlphaFoldDB" id="A0A0D3IB52"/>
<sequence length="446" mass="48108">MDLSALVAARKRERPRTLLGRAVSSQPTKQVRKSPASEAPRPSCSAAQKRPYAPPRALNSQSGATAGQRAPPDPAPPAQGREEIPPRRFYGEPRAAPRAEDSASSQPAPTSLVVRLTAAQKEDLRTERVNMSVAAAVALRAPKRSAEPWSAVAKCSPTSGAMDLFVWRYITPTWTLEAQARPKVRQWSTNSQSVLRATLDLLSARGSFKAMYDVKVLVPNKDRPSTMVAAGVVPATFSVITSARKTVTIVLRMKMAYFNAVSSAVGDLQVCAPHPQQGPIPAFEGYGESGLLTQEALKEEIKQSIRLMVSTRPAWGKYLDPRLLTAARRTPEQEAAAARQEATRVERLAGGAEAEAEADEDATQPSASPASVLAESGTPHRPSQASTIVPSAPPTAMTVEDIMHSLYLKDMFARGRLQNALKHAKADVAKDKALKPNPDFVKVFQQ</sequence>
<dbReference type="EnsemblProtists" id="EOD08487">
    <property type="protein sequence ID" value="EOD08487"/>
    <property type="gene ID" value="EMIHUDRAFT_120882"/>
</dbReference>
<dbReference type="Proteomes" id="UP000013827">
    <property type="component" value="Unassembled WGS sequence"/>
</dbReference>
<evidence type="ECO:0008006" key="4">
    <source>
        <dbReference type="Google" id="ProtNLM"/>
    </source>
</evidence>
<dbReference type="HOGENOM" id="CLU_714618_0_0_1"/>
<feature type="region of interest" description="Disordered" evidence="1">
    <location>
        <begin position="330"/>
        <end position="392"/>
    </location>
</feature>
<organism evidence="2 3">
    <name type="scientific">Emiliania huxleyi (strain CCMP1516)</name>
    <dbReference type="NCBI Taxonomy" id="280463"/>
    <lineage>
        <taxon>Eukaryota</taxon>
        <taxon>Haptista</taxon>
        <taxon>Haptophyta</taxon>
        <taxon>Prymnesiophyceae</taxon>
        <taxon>Isochrysidales</taxon>
        <taxon>Noelaerhabdaceae</taxon>
        <taxon>Emiliania</taxon>
    </lineage>
</organism>
<feature type="compositionally biased region" description="Low complexity" evidence="1">
    <location>
        <begin position="330"/>
        <end position="340"/>
    </location>
</feature>
<evidence type="ECO:0000313" key="2">
    <source>
        <dbReference type="EnsemblProtists" id="EOD08487"/>
    </source>
</evidence>
<reference evidence="2" key="2">
    <citation type="submission" date="2024-10" db="UniProtKB">
        <authorList>
            <consortium name="EnsemblProtists"/>
        </authorList>
    </citation>
    <scope>IDENTIFICATION</scope>
</reference>
<dbReference type="PaxDb" id="2903-EOD08487"/>
<protein>
    <recommendedName>
        <fullName evidence="4">CDT1 Geminin-binding domain-containing protein</fullName>
    </recommendedName>
</protein>
<feature type="compositionally biased region" description="Basic and acidic residues" evidence="1">
    <location>
        <begin position="80"/>
        <end position="101"/>
    </location>
</feature>
<evidence type="ECO:0000313" key="3">
    <source>
        <dbReference type="Proteomes" id="UP000013827"/>
    </source>
</evidence>
<keyword evidence="3" id="KW-1185">Reference proteome</keyword>
<reference evidence="3" key="1">
    <citation type="journal article" date="2013" name="Nature">
        <title>Pan genome of the phytoplankton Emiliania underpins its global distribution.</title>
        <authorList>
            <person name="Read B.A."/>
            <person name="Kegel J."/>
            <person name="Klute M.J."/>
            <person name="Kuo A."/>
            <person name="Lefebvre S.C."/>
            <person name="Maumus F."/>
            <person name="Mayer C."/>
            <person name="Miller J."/>
            <person name="Monier A."/>
            <person name="Salamov A."/>
            <person name="Young J."/>
            <person name="Aguilar M."/>
            <person name="Claverie J.M."/>
            <person name="Frickenhaus S."/>
            <person name="Gonzalez K."/>
            <person name="Herman E.K."/>
            <person name="Lin Y.C."/>
            <person name="Napier J."/>
            <person name="Ogata H."/>
            <person name="Sarno A.F."/>
            <person name="Shmutz J."/>
            <person name="Schroeder D."/>
            <person name="de Vargas C."/>
            <person name="Verret F."/>
            <person name="von Dassow P."/>
            <person name="Valentin K."/>
            <person name="Van de Peer Y."/>
            <person name="Wheeler G."/>
            <person name="Dacks J.B."/>
            <person name="Delwiche C.F."/>
            <person name="Dyhrman S.T."/>
            <person name="Glockner G."/>
            <person name="John U."/>
            <person name="Richards T."/>
            <person name="Worden A.Z."/>
            <person name="Zhang X."/>
            <person name="Grigoriev I.V."/>
            <person name="Allen A.E."/>
            <person name="Bidle K."/>
            <person name="Borodovsky M."/>
            <person name="Bowler C."/>
            <person name="Brownlee C."/>
            <person name="Cock J.M."/>
            <person name="Elias M."/>
            <person name="Gladyshev V.N."/>
            <person name="Groth M."/>
            <person name="Guda C."/>
            <person name="Hadaegh A."/>
            <person name="Iglesias-Rodriguez M.D."/>
            <person name="Jenkins J."/>
            <person name="Jones B.M."/>
            <person name="Lawson T."/>
            <person name="Leese F."/>
            <person name="Lindquist E."/>
            <person name="Lobanov A."/>
            <person name="Lomsadze A."/>
            <person name="Malik S.B."/>
            <person name="Marsh M.E."/>
            <person name="Mackinder L."/>
            <person name="Mock T."/>
            <person name="Mueller-Roeber B."/>
            <person name="Pagarete A."/>
            <person name="Parker M."/>
            <person name="Probert I."/>
            <person name="Quesneville H."/>
            <person name="Raines C."/>
            <person name="Rensing S.A."/>
            <person name="Riano-Pachon D.M."/>
            <person name="Richier S."/>
            <person name="Rokitta S."/>
            <person name="Shiraiwa Y."/>
            <person name="Soanes D.M."/>
            <person name="van der Giezen M."/>
            <person name="Wahlund T.M."/>
            <person name="Williams B."/>
            <person name="Wilson W."/>
            <person name="Wolfe G."/>
            <person name="Wurch L.L."/>
        </authorList>
    </citation>
    <scope>NUCLEOTIDE SEQUENCE</scope>
</reference>
<proteinExistence type="predicted"/>
<evidence type="ECO:0000256" key="1">
    <source>
        <dbReference type="SAM" id="MobiDB-lite"/>
    </source>
</evidence>
<dbReference type="RefSeq" id="XP_005760916.1">
    <property type="nucleotide sequence ID" value="XM_005760859.1"/>
</dbReference>
<accession>A0A0D3IB52</accession>
<feature type="region of interest" description="Disordered" evidence="1">
    <location>
        <begin position="1"/>
        <end position="112"/>
    </location>
</feature>
<dbReference type="KEGG" id="ehx:EMIHUDRAFT_120882"/>
<name>A0A0D3IB52_EMIH1</name>